<evidence type="ECO:0000256" key="2">
    <source>
        <dbReference type="ARBA" id="ARBA00022840"/>
    </source>
</evidence>
<dbReference type="CDD" id="cd05387">
    <property type="entry name" value="BY-kinase"/>
    <property type="match status" value="1"/>
</dbReference>
<dbReference type="InterPro" id="IPR050445">
    <property type="entry name" value="Bact_polysacc_biosynth/exp"/>
</dbReference>
<dbReference type="InterPro" id="IPR005702">
    <property type="entry name" value="Wzc-like_C"/>
</dbReference>
<evidence type="ECO:0000259" key="5">
    <source>
        <dbReference type="Pfam" id="PF01656"/>
    </source>
</evidence>
<dbReference type="InterPro" id="IPR002586">
    <property type="entry name" value="CobQ/CobB/MinD/ParA_Nub-bd_dom"/>
</dbReference>
<organism evidence="6 7">
    <name type="scientific">Reticulibacter mediterranei</name>
    <dbReference type="NCBI Taxonomy" id="2778369"/>
    <lineage>
        <taxon>Bacteria</taxon>
        <taxon>Bacillati</taxon>
        <taxon>Chloroflexota</taxon>
        <taxon>Ktedonobacteria</taxon>
        <taxon>Ktedonobacterales</taxon>
        <taxon>Reticulibacteraceae</taxon>
        <taxon>Reticulibacter</taxon>
    </lineage>
</organism>
<keyword evidence="4" id="KW-1133">Transmembrane helix</keyword>
<evidence type="ECO:0000256" key="1">
    <source>
        <dbReference type="ARBA" id="ARBA00022741"/>
    </source>
</evidence>
<dbReference type="PANTHER" id="PTHR32309:SF31">
    <property type="entry name" value="CAPSULAR EXOPOLYSACCHARIDE FAMILY"/>
    <property type="match status" value="1"/>
</dbReference>
<comment type="caution">
    <text evidence="6">The sequence shown here is derived from an EMBL/GenBank/DDBJ whole genome shotgun (WGS) entry which is preliminary data.</text>
</comment>
<keyword evidence="3" id="KW-0175">Coiled coil</keyword>
<dbReference type="InterPro" id="IPR027417">
    <property type="entry name" value="P-loop_NTPase"/>
</dbReference>
<dbReference type="EMBL" id="BNJK01000001">
    <property type="protein sequence ID" value="GHO93766.1"/>
    <property type="molecule type" value="Genomic_DNA"/>
</dbReference>
<dbReference type="SUPFAM" id="SSF52540">
    <property type="entry name" value="P-loop containing nucleoside triphosphate hydrolases"/>
    <property type="match status" value="1"/>
</dbReference>
<dbReference type="Proteomes" id="UP000597444">
    <property type="component" value="Unassembled WGS sequence"/>
</dbReference>
<reference evidence="6" key="1">
    <citation type="submission" date="2020-10" db="EMBL/GenBank/DDBJ databases">
        <title>Taxonomic study of unclassified bacteria belonging to the class Ktedonobacteria.</title>
        <authorList>
            <person name="Yabe S."/>
            <person name="Wang C.M."/>
            <person name="Zheng Y."/>
            <person name="Sakai Y."/>
            <person name="Cavaletti L."/>
            <person name="Monciardini P."/>
            <person name="Donadio S."/>
        </authorList>
    </citation>
    <scope>NUCLEOTIDE SEQUENCE</scope>
    <source>
        <strain evidence="6">ID150040</strain>
    </source>
</reference>
<keyword evidence="2" id="KW-0067">ATP-binding</keyword>
<dbReference type="PANTHER" id="PTHR32309">
    <property type="entry name" value="TYROSINE-PROTEIN KINASE"/>
    <property type="match status" value="1"/>
</dbReference>
<protein>
    <recommendedName>
        <fullName evidence="5">CobQ/CobB/MinD/ParA nucleotide binding domain-containing protein</fullName>
    </recommendedName>
</protein>
<feature type="coiled-coil region" evidence="3">
    <location>
        <begin position="150"/>
        <end position="222"/>
    </location>
</feature>
<accession>A0A8J3INT1</accession>
<dbReference type="Pfam" id="PF01656">
    <property type="entry name" value="CbiA"/>
    <property type="match status" value="1"/>
</dbReference>
<keyword evidence="1" id="KW-0547">Nucleotide-binding</keyword>
<keyword evidence="7" id="KW-1185">Reference proteome</keyword>
<gene>
    <name evidence="6" type="ORF">KSF_038140</name>
</gene>
<evidence type="ECO:0000256" key="3">
    <source>
        <dbReference type="SAM" id="Coils"/>
    </source>
</evidence>
<keyword evidence="4" id="KW-0472">Membrane</keyword>
<sequence length="597" mass="65944">MTVDYYRTAFVKQWKAMLLCFLIVVFAVLLISKQMTPIYQVSVVMQVTPRLSGNRSGVVDAAVTERLMQTEAQLAMSEAVLREVASRFSPMTLDQLVRRVTVTPRNNTQLFEIAVQDASEKRASALANDIARTLLKQQSSLSSQASTQALQQMQQDLDRTQQHIDTLLGQISDAQSKNKKSSVPVASLQGQLSGWQQHYNQLQNEQAQLELLNAQNSQLFQIVQFAQPGGHLIRPNIPLNLLASLPVALSLSILLALVLEAKSTYVRTPEALSQLLQWPVLAPLWRIPDVIDRQELVHLPDNEASNTESYRLLRANLGFSCVDRSLRTLAIISATPGDGRSVIAANLAIAMARVGKNTLLIDADLRHPALHELFEIDSYKMGLSDAILTASTPESNSRRMRAQFLTPLAQGNTLGLPRAPHFSIDAFIYDVGIANLRVMPAGTLPPNPTELLDSRAMQRLFIALEQTDAEIIIFDTPALQGLFDASILAARVDGTLVIVDASCAYKRQLKQLKATLMQAGAHVLGCVMNKVRPGRYESVSYSYIEQPEEEQLEEPPIATTRARVSAASVTRLRMLSATRTPFHVTPVGGRRSARRRS</sequence>
<evidence type="ECO:0000256" key="4">
    <source>
        <dbReference type="SAM" id="Phobius"/>
    </source>
</evidence>
<name>A0A8J3INT1_9CHLR</name>
<feature type="transmembrane region" description="Helical" evidence="4">
    <location>
        <begin position="14"/>
        <end position="32"/>
    </location>
</feature>
<dbReference type="AlphaFoldDB" id="A0A8J3INT1"/>
<feature type="domain" description="CobQ/CobB/MinD/ParA nucleotide binding" evidence="5">
    <location>
        <begin position="330"/>
        <end position="547"/>
    </location>
</feature>
<evidence type="ECO:0000313" key="7">
    <source>
        <dbReference type="Proteomes" id="UP000597444"/>
    </source>
</evidence>
<evidence type="ECO:0000313" key="6">
    <source>
        <dbReference type="EMBL" id="GHO93766.1"/>
    </source>
</evidence>
<dbReference type="Gene3D" id="3.40.50.300">
    <property type="entry name" value="P-loop containing nucleotide triphosphate hydrolases"/>
    <property type="match status" value="1"/>
</dbReference>
<dbReference type="RefSeq" id="WP_220204536.1">
    <property type="nucleotide sequence ID" value="NZ_BNJK01000001.1"/>
</dbReference>
<keyword evidence="4" id="KW-0812">Transmembrane</keyword>
<proteinExistence type="predicted"/>